<dbReference type="EMBL" id="SWLB01000006">
    <property type="protein sequence ID" value="KAF3337216.1"/>
    <property type="molecule type" value="Genomic_DNA"/>
</dbReference>
<evidence type="ECO:0000313" key="1">
    <source>
        <dbReference type="EMBL" id="KAF3337216.1"/>
    </source>
</evidence>
<sequence>MAIEMAKLFLSGLSTASDMLSLAIFKGTAMLLVVIFRVIQLPGWAINCVLCLIRESIVTMMETIVDISGKWLVSAVITGSELVTNATTTAVSSLSEVVTVQTELLVNATAEVYQLASETGAGIASTLWENFQEAVDFFIKYAANN</sequence>
<comment type="caution">
    <text evidence="1">The sequence shown here is derived from an EMBL/GenBank/DDBJ whole genome shotgun (WGS) entry which is preliminary data.</text>
</comment>
<gene>
    <name evidence="1" type="ORF">FCM35_KLT17803</name>
</gene>
<protein>
    <submittedName>
        <fullName evidence="1">Uncharacterized protein</fullName>
    </submittedName>
</protein>
<name>A0A833RDM1_9POAL</name>
<proteinExistence type="predicted"/>
<dbReference type="Proteomes" id="UP000623129">
    <property type="component" value="Unassembled WGS sequence"/>
</dbReference>
<dbReference type="AlphaFoldDB" id="A0A833RDM1"/>
<reference evidence="1" key="1">
    <citation type="submission" date="2020-01" db="EMBL/GenBank/DDBJ databases">
        <title>Genome sequence of Kobresia littledalei, the first chromosome-level genome in the family Cyperaceae.</title>
        <authorList>
            <person name="Qu G."/>
        </authorList>
    </citation>
    <scope>NUCLEOTIDE SEQUENCE</scope>
    <source>
        <strain evidence="1">C.B.Clarke</strain>
        <tissue evidence="1">Leaf</tissue>
    </source>
</reference>
<evidence type="ECO:0000313" key="2">
    <source>
        <dbReference type="Proteomes" id="UP000623129"/>
    </source>
</evidence>
<keyword evidence="2" id="KW-1185">Reference proteome</keyword>
<organism evidence="1 2">
    <name type="scientific">Carex littledalei</name>
    <dbReference type="NCBI Taxonomy" id="544730"/>
    <lineage>
        <taxon>Eukaryota</taxon>
        <taxon>Viridiplantae</taxon>
        <taxon>Streptophyta</taxon>
        <taxon>Embryophyta</taxon>
        <taxon>Tracheophyta</taxon>
        <taxon>Spermatophyta</taxon>
        <taxon>Magnoliopsida</taxon>
        <taxon>Liliopsida</taxon>
        <taxon>Poales</taxon>
        <taxon>Cyperaceae</taxon>
        <taxon>Cyperoideae</taxon>
        <taxon>Cariceae</taxon>
        <taxon>Carex</taxon>
        <taxon>Carex subgen. Euthyceras</taxon>
    </lineage>
</organism>
<accession>A0A833RDM1</accession>